<proteinExistence type="inferred from homology"/>
<dbReference type="PANTHER" id="PTHR33337:SF40">
    <property type="entry name" value="CENP-V_GFA DOMAIN-CONTAINING PROTEIN-RELATED"/>
    <property type="match status" value="1"/>
</dbReference>
<organism evidence="6 7">
    <name type="scientific">Marinobacter zhejiangensis</name>
    <dbReference type="NCBI Taxonomy" id="488535"/>
    <lineage>
        <taxon>Bacteria</taxon>
        <taxon>Pseudomonadati</taxon>
        <taxon>Pseudomonadota</taxon>
        <taxon>Gammaproteobacteria</taxon>
        <taxon>Pseudomonadales</taxon>
        <taxon>Marinobacteraceae</taxon>
        <taxon>Marinobacter</taxon>
    </lineage>
</organism>
<dbReference type="Proteomes" id="UP000198519">
    <property type="component" value="Unassembled WGS sequence"/>
</dbReference>
<keyword evidence="4" id="KW-0456">Lyase</keyword>
<name>A0A1I4QBU1_9GAMM</name>
<evidence type="ECO:0000259" key="5">
    <source>
        <dbReference type="PROSITE" id="PS51891"/>
    </source>
</evidence>
<dbReference type="PANTHER" id="PTHR33337">
    <property type="entry name" value="GFA DOMAIN-CONTAINING PROTEIN"/>
    <property type="match status" value="1"/>
</dbReference>
<dbReference type="InterPro" id="IPR011057">
    <property type="entry name" value="Mss4-like_sf"/>
</dbReference>
<evidence type="ECO:0000256" key="3">
    <source>
        <dbReference type="ARBA" id="ARBA00022833"/>
    </source>
</evidence>
<keyword evidence="2" id="KW-0479">Metal-binding</keyword>
<dbReference type="InterPro" id="IPR006913">
    <property type="entry name" value="CENP-V/GFA"/>
</dbReference>
<dbReference type="Gene3D" id="3.90.1590.10">
    <property type="entry name" value="glutathione-dependent formaldehyde- activating enzyme (gfa)"/>
    <property type="match status" value="1"/>
</dbReference>
<dbReference type="PROSITE" id="PS51891">
    <property type="entry name" value="CENP_V_GFA"/>
    <property type="match status" value="1"/>
</dbReference>
<dbReference type="STRING" id="488535.SAMN04487963_2284"/>
<keyword evidence="7" id="KW-1185">Reference proteome</keyword>
<feature type="domain" description="CENP-V/GFA" evidence="5">
    <location>
        <begin position="1"/>
        <end position="125"/>
    </location>
</feature>
<dbReference type="GO" id="GO:0016846">
    <property type="term" value="F:carbon-sulfur lyase activity"/>
    <property type="evidence" value="ECO:0007669"/>
    <property type="project" value="InterPro"/>
</dbReference>
<evidence type="ECO:0000256" key="1">
    <source>
        <dbReference type="ARBA" id="ARBA00005495"/>
    </source>
</evidence>
<dbReference type="EMBL" id="FOUE01000003">
    <property type="protein sequence ID" value="SFM37185.1"/>
    <property type="molecule type" value="Genomic_DNA"/>
</dbReference>
<evidence type="ECO:0000256" key="4">
    <source>
        <dbReference type="ARBA" id="ARBA00023239"/>
    </source>
</evidence>
<reference evidence="7" key="1">
    <citation type="submission" date="2016-10" db="EMBL/GenBank/DDBJ databases">
        <authorList>
            <person name="Varghese N."/>
            <person name="Submissions S."/>
        </authorList>
    </citation>
    <scope>NUCLEOTIDE SEQUENCE [LARGE SCALE GENOMIC DNA]</scope>
    <source>
        <strain evidence="7">CGMCC 1.7061</strain>
    </source>
</reference>
<dbReference type="SUPFAM" id="SSF51316">
    <property type="entry name" value="Mss4-like"/>
    <property type="match status" value="1"/>
</dbReference>
<gene>
    <name evidence="6" type="ORF">SAMN04487963_2284</name>
</gene>
<comment type="similarity">
    <text evidence="1">Belongs to the Gfa family.</text>
</comment>
<sequence length="132" mass="14815">MKGSCLCKEIVYEIDSLDMPIMHCHCNTCRKAHSAAYAPTAGVKREHFRWLKGQEFLASYESSPGKLRHFCKLCGSHLMAERAGQPHVIVRVATLDEDPGQTAKAHIWVSHDAPWLSPEGAERYDQWPEPGA</sequence>
<evidence type="ECO:0000256" key="2">
    <source>
        <dbReference type="ARBA" id="ARBA00022723"/>
    </source>
</evidence>
<dbReference type="Pfam" id="PF04828">
    <property type="entry name" value="GFA"/>
    <property type="match status" value="1"/>
</dbReference>
<dbReference type="GO" id="GO:0046872">
    <property type="term" value="F:metal ion binding"/>
    <property type="evidence" value="ECO:0007669"/>
    <property type="project" value="UniProtKB-KW"/>
</dbReference>
<evidence type="ECO:0000313" key="6">
    <source>
        <dbReference type="EMBL" id="SFM37185.1"/>
    </source>
</evidence>
<evidence type="ECO:0000313" key="7">
    <source>
        <dbReference type="Proteomes" id="UP000198519"/>
    </source>
</evidence>
<accession>A0A1I4QBU1</accession>
<keyword evidence="3" id="KW-0862">Zinc</keyword>
<protein>
    <submittedName>
        <fullName evidence="6">Uncharacterized conserved protein</fullName>
    </submittedName>
</protein>
<dbReference type="AlphaFoldDB" id="A0A1I4QBU1"/>